<keyword evidence="1" id="KW-0732">Signal</keyword>
<evidence type="ECO:0000313" key="4">
    <source>
        <dbReference type="EMBL" id="TYA56047.1"/>
    </source>
</evidence>
<dbReference type="Gene3D" id="2.60.40.10">
    <property type="entry name" value="Immunoglobulins"/>
    <property type="match status" value="1"/>
</dbReference>
<dbReference type="OrthoDB" id="1652165at2"/>
<keyword evidence="2" id="KW-0677">Repeat</keyword>
<dbReference type="NCBIfam" id="TIGR04183">
    <property type="entry name" value="Por_Secre_tail"/>
    <property type="match status" value="1"/>
</dbReference>
<keyword evidence="5" id="KW-1185">Reference proteome</keyword>
<accession>A0A5D0GDX6</accession>
<feature type="domain" description="HYR" evidence="3">
    <location>
        <begin position="46"/>
        <end position="130"/>
    </location>
</feature>
<evidence type="ECO:0000313" key="5">
    <source>
        <dbReference type="Proteomes" id="UP000324550"/>
    </source>
</evidence>
<protein>
    <submittedName>
        <fullName evidence="4">T9SS type A sorting domain-containing protein</fullName>
    </submittedName>
</protein>
<evidence type="ECO:0000256" key="1">
    <source>
        <dbReference type="ARBA" id="ARBA00022729"/>
    </source>
</evidence>
<dbReference type="EMBL" id="VSFC01000032">
    <property type="protein sequence ID" value="TYA56047.1"/>
    <property type="molecule type" value="Genomic_DNA"/>
</dbReference>
<evidence type="ECO:0000259" key="3">
    <source>
        <dbReference type="PROSITE" id="PS50825"/>
    </source>
</evidence>
<evidence type="ECO:0000256" key="2">
    <source>
        <dbReference type="ARBA" id="ARBA00022737"/>
    </source>
</evidence>
<gene>
    <name evidence="4" type="ORF">FVF61_07125</name>
</gene>
<dbReference type="InterPro" id="IPR003410">
    <property type="entry name" value="HYR_dom"/>
</dbReference>
<dbReference type="InterPro" id="IPR013783">
    <property type="entry name" value="Ig-like_fold"/>
</dbReference>
<name>A0A5D0GDX6_9FLAO</name>
<organism evidence="4 5">
    <name type="scientific">Formosa maritima</name>
    <dbReference type="NCBI Taxonomy" id="2592046"/>
    <lineage>
        <taxon>Bacteria</taxon>
        <taxon>Pseudomonadati</taxon>
        <taxon>Bacteroidota</taxon>
        <taxon>Flavobacteriia</taxon>
        <taxon>Flavobacteriales</taxon>
        <taxon>Flavobacteriaceae</taxon>
        <taxon>Formosa</taxon>
    </lineage>
</organism>
<dbReference type="Pfam" id="PF18962">
    <property type="entry name" value="Por_Secre_tail"/>
    <property type="match status" value="1"/>
</dbReference>
<reference evidence="4 5" key="1">
    <citation type="submission" date="2019-08" db="EMBL/GenBank/DDBJ databases">
        <title>Formosa sediminis sp. nov., isolated from marine sediment.</title>
        <authorList>
            <person name="Cao W.R."/>
        </authorList>
    </citation>
    <scope>NUCLEOTIDE SEQUENCE [LARGE SCALE GENOMIC DNA]</scope>
    <source>
        <strain evidence="4 5">1494</strain>
    </source>
</reference>
<dbReference type="InterPro" id="IPR026444">
    <property type="entry name" value="Secre_tail"/>
</dbReference>
<dbReference type="RefSeq" id="WP_148454796.1">
    <property type="nucleotide sequence ID" value="NZ_VSFC01000032.1"/>
</dbReference>
<feature type="non-terminal residue" evidence="4">
    <location>
        <position position="1"/>
    </location>
</feature>
<proteinExistence type="predicted"/>
<dbReference type="PROSITE" id="PS50825">
    <property type="entry name" value="HYR"/>
    <property type="match status" value="1"/>
</dbReference>
<dbReference type="Proteomes" id="UP000324550">
    <property type="component" value="Unassembled WGS sequence"/>
</dbReference>
<sequence length="224" mass="24917">NCWDNYVFNTGNCSWENQGSEPVEPTNLECWETATFNNTTCIWDITNDGDSVNPVCNVQNITVELDQFGNATITADQIDNGSTDNCGIDRITVSPNTFDSNDIGENTVVFTVTDYSGNMSNCNATVTITENTLGNTVFNYEHISIQPNPFNSFINIVFPITSSNDVFRINIYDLNGRLVYNKSLSTINGKLTINGLDNLEQAPYFIKITNIKDGQSVVKKLIKY</sequence>
<comment type="caution">
    <text evidence="4">The sequence shown here is derived from an EMBL/GenBank/DDBJ whole genome shotgun (WGS) entry which is preliminary data.</text>
</comment>
<dbReference type="AlphaFoldDB" id="A0A5D0GDX6"/>